<evidence type="ECO:0000313" key="19">
    <source>
        <dbReference type="Proteomes" id="UP000017836"/>
    </source>
</evidence>
<dbReference type="PANTHER" id="PTHR48056">
    <property type="entry name" value="LRR RECEPTOR-LIKE SERINE/THREONINE-PROTEIN KINASE-RELATED"/>
    <property type="match status" value="1"/>
</dbReference>
<keyword evidence="4 15" id="KW-0812">Transmembrane</keyword>
<evidence type="ECO:0000313" key="18">
    <source>
        <dbReference type="EMBL" id="ERN04168.1"/>
    </source>
</evidence>
<dbReference type="AlphaFoldDB" id="W1P8D6"/>
<dbReference type="InterPro" id="IPR003591">
    <property type="entry name" value="Leu-rich_rpt_typical-subtyp"/>
</dbReference>
<keyword evidence="7 13" id="KW-0547">Nucleotide-binding</keyword>
<dbReference type="Pfam" id="PF13855">
    <property type="entry name" value="LRR_8"/>
    <property type="match status" value="2"/>
</dbReference>
<dbReference type="InterPro" id="IPR001245">
    <property type="entry name" value="Ser-Thr/Tyr_kinase_cat_dom"/>
</dbReference>
<feature type="region of interest" description="Disordered" evidence="14">
    <location>
        <begin position="654"/>
        <end position="676"/>
    </location>
</feature>
<feature type="domain" description="Protein kinase" evidence="17">
    <location>
        <begin position="697"/>
        <end position="971"/>
    </location>
</feature>
<evidence type="ECO:0000256" key="11">
    <source>
        <dbReference type="ARBA" id="ARBA00023170"/>
    </source>
</evidence>
<evidence type="ECO:0000256" key="4">
    <source>
        <dbReference type="ARBA" id="ARBA00022692"/>
    </source>
</evidence>
<organism evidence="18 19">
    <name type="scientific">Amborella trichopoda</name>
    <dbReference type="NCBI Taxonomy" id="13333"/>
    <lineage>
        <taxon>Eukaryota</taxon>
        <taxon>Viridiplantae</taxon>
        <taxon>Streptophyta</taxon>
        <taxon>Embryophyta</taxon>
        <taxon>Tracheophyta</taxon>
        <taxon>Spermatophyta</taxon>
        <taxon>Magnoliopsida</taxon>
        <taxon>Amborellales</taxon>
        <taxon>Amborellaceae</taxon>
        <taxon>Amborella</taxon>
    </lineage>
</organism>
<evidence type="ECO:0000256" key="8">
    <source>
        <dbReference type="ARBA" id="ARBA00022840"/>
    </source>
</evidence>
<keyword evidence="6" id="KW-0677">Repeat</keyword>
<keyword evidence="10 15" id="KW-0472">Membrane</keyword>
<evidence type="ECO:0000256" key="10">
    <source>
        <dbReference type="ARBA" id="ARBA00023136"/>
    </source>
</evidence>
<comment type="subcellular location">
    <subcellularLocation>
        <location evidence="1">Cell membrane</location>
        <topology evidence="1">Single-pass type I membrane protein</topology>
    </subcellularLocation>
</comment>
<dbReference type="InterPro" id="IPR000719">
    <property type="entry name" value="Prot_kinase_dom"/>
</dbReference>
<evidence type="ECO:0000259" key="17">
    <source>
        <dbReference type="PROSITE" id="PS50011"/>
    </source>
</evidence>
<dbReference type="SUPFAM" id="SSF52058">
    <property type="entry name" value="L domain-like"/>
    <property type="match status" value="2"/>
</dbReference>
<keyword evidence="9 15" id="KW-1133">Transmembrane helix</keyword>
<dbReference type="Gene3D" id="1.10.510.10">
    <property type="entry name" value="Transferase(Phosphotransferase) domain 1"/>
    <property type="match status" value="1"/>
</dbReference>
<dbReference type="InterPro" id="IPR011009">
    <property type="entry name" value="Kinase-like_dom_sf"/>
</dbReference>
<evidence type="ECO:0000256" key="1">
    <source>
        <dbReference type="ARBA" id="ARBA00004251"/>
    </source>
</evidence>
<dbReference type="PROSITE" id="PS00107">
    <property type="entry name" value="PROTEIN_KINASE_ATP"/>
    <property type="match status" value="1"/>
</dbReference>
<evidence type="ECO:0000256" key="2">
    <source>
        <dbReference type="ARBA" id="ARBA00022475"/>
    </source>
</evidence>
<name>W1P8D6_AMBTC</name>
<dbReference type="PRINTS" id="PR00019">
    <property type="entry name" value="LEURICHRPT"/>
</dbReference>
<keyword evidence="8 13" id="KW-0067">ATP-binding</keyword>
<keyword evidence="2" id="KW-1003">Cell membrane</keyword>
<dbReference type="Pfam" id="PF08263">
    <property type="entry name" value="LRRNT_2"/>
    <property type="match status" value="1"/>
</dbReference>
<evidence type="ECO:0000256" key="9">
    <source>
        <dbReference type="ARBA" id="ARBA00022989"/>
    </source>
</evidence>
<accession>W1P8D6</accession>
<dbReference type="InterPro" id="IPR017441">
    <property type="entry name" value="Protein_kinase_ATP_BS"/>
</dbReference>
<dbReference type="SMART" id="SM00369">
    <property type="entry name" value="LRR_TYP"/>
    <property type="match status" value="8"/>
</dbReference>
<dbReference type="InterPro" id="IPR001611">
    <property type="entry name" value="Leu-rich_rpt"/>
</dbReference>
<evidence type="ECO:0000256" key="12">
    <source>
        <dbReference type="ARBA" id="ARBA00023180"/>
    </source>
</evidence>
<dbReference type="OrthoDB" id="676979at2759"/>
<dbReference type="Pfam" id="PF07714">
    <property type="entry name" value="PK_Tyr_Ser-Thr"/>
    <property type="match status" value="1"/>
</dbReference>
<protein>
    <recommendedName>
        <fullName evidence="17">Protein kinase domain-containing protein</fullName>
    </recommendedName>
</protein>
<keyword evidence="11" id="KW-0675">Receptor</keyword>
<keyword evidence="5 16" id="KW-0732">Signal</keyword>
<feature type="transmembrane region" description="Helical" evidence="15">
    <location>
        <begin position="612"/>
        <end position="638"/>
    </location>
</feature>
<dbReference type="FunFam" id="3.80.10.10:FF:000402">
    <property type="entry name" value="Putative LRR receptor-like serine/threonine-protein kinase IRK"/>
    <property type="match status" value="1"/>
</dbReference>
<dbReference type="Gene3D" id="3.80.10.10">
    <property type="entry name" value="Ribonuclease Inhibitor"/>
    <property type="match status" value="5"/>
</dbReference>
<dbReference type="OMA" id="WNDRFNI"/>
<dbReference type="FunFam" id="1.10.510.10:FF:000267">
    <property type="entry name" value="probable LRR receptor-like serine/threonine-protein kinase IRK"/>
    <property type="match status" value="1"/>
</dbReference>
<evidence type="ECO:0000256" key="15">
    <source>
        <dbReference type="SAM" id="Phobius"/>
    </source>
</evidence>
<proteinExistence type="predicted"/>
<dbReference type="Pfam" id="PF23598">
    <property type="entry name" value="LRR_14"/>
    <property type="match status" value="1"/>
</dbReference>
<dbReference type="InterPro" id="IPR032675">
    <property type="entry name" value="LRR_dom_sf"/>
</dbReference>
<dbReference type="Pfam" id="PF00560">
    <property type="entry name" value="LRR_1"/>
    <property type="match status" value="3"/>
</dbReference>
<dbReference type="PANTHER" id="PTHR48056:SF82">
    <property type="entry name" value="LRR RECEPTOR-LIKE SERINE_THREONINE-PROTEIN KINASE IRK-RELATED"/>
    <property type="match status" value="1"/>
</dbReference>
<feature type="binding site" evidence="13">
    <location>
        <position position="726"/>
    </location>
    <ligand>
        <name>ATP</name>
        <dbReference type="ChEBI" id="CHEBI:30616"/>
    </ligand>
</feature>
<dbReference type="FunFam" id="3.30.200.20:FF:000295">
    <property type="entry name" value="probable LRR receptor-like serine/threonine-protein kinase IRK"/>
    <property type="match status" value="1"/>
</dbReference>
<dbReference type="KEGG" id="atr:18432321"/>
<evidence type="ECO:0000256" key="6">
    <source>
        <dbReference type="ARBA" id="ARBA00022737"/>
    </source>
</evidence>
<gene>
    <name evidence="18" type="ORF">AMTR_s00077p00091370</name>
</gene>
<dbReference type="GO" id="GO:0005886">
    <property type="term" value="C:plasma membrane"/>
    <property type="evidence" value="ECO:0000318"/>
    <property type="project" value="GO_Central"/>
</dbReference>
<evidence type="ECO:0000256" key="7">
    <source>
        <dbReference type="ARBA" id="ARBA00022741"/>
    </source>
</evidence>
<evidence type="ECO:0000256" key="14">
    <source>
        <dbReference type="SAM" id="MobiDB-lite"/>
    </source>
</evidence>
<reference evidence="19" key="1">
    <citation type="journal article" date="2013" name="Science">
        <title>The Amborella genome and the evolution of flowering plants.</title>
        <authorList>
            <consortium name="Amborella Genome Project"/>
        </authorList>
    </citation>
    <scope>NUCLEOTIDE SEQUENCE [LARGE SCALE GENOMIC DNA]</scope>
</reference>
<dbReference type="Gene3D" id="3.30.200.20">
    <property type="entry name" value="Phosphorylase Kinase, domain 1"/>
    <property type="match status" value="1"/>
</dbReference>
<feature type="signal peptide" evidence="16">
    <location>
        <begin position="1"/>
        <end position="22"/>
    </location>
</feature>
<dbReference type="FunFam" id="3.80.10.10:FF:000275">
    <property type="entry name" value="Leucine-rich repeat receptor-like protein kinase"/>
    <property type="match status" value="1"/>
</dbReference>
<dbReference type="GO" id="GO:0004674">
    <property type="term" value="F:protein serine/threonine kinase activity"/>
    <property type="evidence" value="ECO:0007669"/>
    <property type="project" value="UniProtKB-EC"/>
</dbReference>
<keyword evidence="19" id="KW-1185">Reference proteome</keyword>
<sequence length="981" mass="105159">MEGNLFIVKLCSFLSFLAFTVSQGTNPSLNDDVLGLIVFKFDLHDPKNVLSSWSEDDNSPCNWFGIQCNPRTQRVTEILLNDLSLSGKIGRGLVRLQFLRKLSLSNNYFSGTISPDLATIQSLRAVDFSGNNLTGEIPDQFFKQCGSLRYVSFARNNFYGPVPRSLTSCSSISVLNFSSNHLSGSLPEDIWSLNTLRDLDLSGNELTGNIPVGIGSSFNLRTVNLRKNQISGNLPEDIGKCLLLNSMDFSENSLTGTVPVSLQRLSLLTSLKLGKNSITGLIPSWISMLKNLEVLDLSGNMFSGEVPTSIGELKMLKSLSLSGNKFTGQIPDSLTMCVHLSEVDLSQNGLIGIIPEGILASSIERLNLSQNGFTGSIPDITGSNVFYQSVKVIDLSENGLSGKIPEAFALSSQLVVLNLSRNFLSSEIPAGIGELKELEVLDLSQNRLNGSIPLKIGAAIALTDLRLDRNFLSGGIPLEIGKLRSLGTLSLSKNNLSGPLPASLANLTSLHTLDLSFNNLTGTLPHQLGNLPHLLFLNLSHNNLAGELPMGPAFNTLDPTSLSGNPSLCGALLNRSCPAVLPKPIVLNPDSTPNSPQNSLPTTKSTSRHKKIILSISTLVAISAAALIALGVVTVTLLNMNARAHHRADGALVLEPSRSGSGSGVGSPLTSTGSGQPGKLVMFSSDKDFSVGAHALLDKHCELGRGGFGAVYRAPLPDGRPVAVKKLAVSGLVKSQSEFEKTVRSLGRLRHPNLVHLHGYYWTPQLQLLVYEYVGGGSLYSRLHEPGGKALTWLERFRVILGVARGLAFLHESCRPAVVHYNVKSSNVLIDENGEAKVGDFGLARLLPMLDRYVLSSKIQSALGYMAPEFACGSARVSEKCDVYGFGVLTLEIITGRRPVEYTEDDVVILSDSVRGALEGGRVGSCVDPRMGPAWPEEVLVPLVKLALICASQVPSNRPAMGEVVHILEVIGSPPGPKEES</sequence>
<evidence type="ECO:0000256" key="16">
    <source>
        <dbReference type="SAM" id="SignalP"/>
    </source>
</evidence>
<dbReference type="GO" id="GO:0005524">
    <property type="term" value="F:ATP binding"/>
    <property type="evidence" value="ECO:0007669"/>
    <property type="project" value="UniProtKB-UniRule"/>
</dbReference>
<dbReference type="InterPro" id="IPR013210">
    <property type="entry name" value="LRR_N_plant-typ"/>
</dbReference>
<evidence type="ECO:0000256" key="13">
    <source>
        <dbReference type="PROSITE-ProRule" id="PRU10141"/>
    </source>
</evidence>
<dbReference type="FunFam" id="3.80.10.10:FF:000413">
    <property type="entry name" value="Inactive leucine-rich repeat receptor-like protein kinase"/>
    <property type="match status" value="1"/>
</dbReference>
<dbReference type="SUPFAM" id="SSF56112">
    <property type="entry name" value="Protein kinase-like (PK-like)"/>
    <property type="match status" value="1"/>
</dbReference>
<dbReference type="EMBL" id="KI394293">
    <property type="protein sequence ID" value="ERN04168.1"/>
    <property type="molecule type" value="Genomic_DNA"/>
</dbReference>
<feature type="chain" id="PRO_5004807284" description="Protein kinase domain-containing protein" evidence="16">
    <location>
        <begin position="23"/>
        <end position="981"/>
    </location>
</feature>
<dbReference type="CDD" id="cd14066">
    <property type="entry name" value="STKc_IRAK"/>
    <property type="match status" value="1"/>
</dbReference>
<keyword evidence="3" id="KW-0433">Leucine-rich repeat</keyword>
<evidence type="ECO:0000256" key="5">
    <source>
        <dbReference type="ARBA" id="ARBA00022729"/>
    </source>
</evidence>
<evidence type="ECO:0000256" key="3">
    <source>
        <dbReference type="ARBA" id="ARBA00022614"/>
    </source>
</evidence>
<keyword evidence="12" id="KW-0325">Glycoprotein</keyword>
<dbReference type="PROSITE" id="PS50011">
    <property type="entry name" value="PROTEIN_KINASE_DOM"/>
    <property type="match status" value="1"/>
</dbReference>
<dbReference type="InterPro" id="IPR050647">
    <property type="entry name" value="Plant_LRR-RLKs"/>
</dbReference>
<dbReference type="Proteomes" id="UP000017836">
    <property type="component" value="Unassembled WGS sequence"/>
</dbReference>
<dbReference type="HOGENOM" id="CLU_000288_22_1_1"/>
<dbReference type="eggNOG" id="ENOG502QU7G">
    <property type="taxonomic scope" value="Eukaryota"/>
</dbReference>
<dbReference type="Gramene" id="ERN04168">
    <property type="protein sequence ID" value="ERN04168"/>
    <property type="gene ID" value="AMTR_s00077p00091370"/>
</dbReference>
<dbReference type="InterPro" id="IPR055414">
    <property type="entry name" value="LRR_R13L4/SHOC2-like"/>
</dbReference>